<comment type="caution">
    <text evidence="3">The sequence shown here is derived from an EMBL/GenBank/DDBJ whole genome shotgun (WGS) entry which is preliminary data.</text>
</comment>
<accession>A0ABT2BBH1</accession>
<evidence type="ECO:0000256" key="1">
    <source>
        <dbReference type="SAM" id="Phobius"/>
    </source>
</evidence>
<evidence type="ECO:0000259" key="2">
    <source>
        <dbReference type="Pfam" id="PF14219"/>
    </source>
</evidence>
<feature type="transmembrane region" description="Helical" evidence="1">
    <location>
        <begin position="109"/>
        <end position="127"/>
    </location>
</feature>
<dbReference type="Proteomes" id="UP001205612">
    <property type="component" value="Unassembled WGS sequence"/>
</dbReference>
<feature type="transmembrane region" description="Helical" evidence="1">
    <location>
        <begin position="147"/>
        <end position="168"/>
    </location>
</feature>
<keyword evidence="4" id="KW-1185">Reference proteome</keyword>
<dbReference type="InterPro" id="IPR025565">
    <property type="entry name" value="DUF4328"/>
</dbReference>
<dbReference type="EMBL" id="JANUGP010000039">
    <property type="protein sequence ID" value="MCS0605873.1"/>
    <property type="molecule type" value="Genomic_DNA"/>
</dbReference>
<evidence type="ECO:0000313" key="4">
    <source>
        <dbReference type="Proteomes" id="UP001205612"/>
    </source>
</evidence>
<gene>
    <name evidence="3" type="ORF">NX794_32410</name>
</gene>
<reference evidence="3 4" key="1">
    <citation type="submission" date="2022-08" db="EMBL/GenBank/DDBJ databases">
        <authorList>
            <person name="Somphong A."/>
            <person name="Phongsopitanun W."/>
        </authorList>
    </citation>
    <scope>NUCLEOTIDE SEQUENCE [LARGE SCALE GENOMIC DNA]</scope>
    <source>
        <strain evidence="3 4">LP11</strain>
    </source>
</reference>
<organism evidence="3 4">
    <name type="scientific">Streptomyces pyxinicus</name>
    <dbReference type="NCBI Taxonomy" id="2970331"/>
    <lineage>
        <taxon>Bacteria</taxon>
        <taxon>Bacillati</taxon>
        <taxon>Actinomycetota</taxon>
        <taxon>Actinomycetes</taxon>
        <taxon>Kitasatosporales</taxon>
        <taxon>Streptomycetaceae</taxon>
        <taxon>Streptomyces</taxon>
    </lineage>
</organism>
<keyword evidence="1" id="KW-0812">Transmembrane</keyword>
<proteinExistence type="predicted"/>
<evidence type="ECO:0000313" key="3">
    <source>
        <dbReference type="EMBL" id="MCS0605873.1"/>
    </source>
</evidence>
<feature type="transmembrane region" description="Helical" evidence="1">
    <location>
        <begin position="69"/>
        <end position="93"/>
    </location>
</feature>
<keyword evidence="1" id="KW-0472">Membrane</keyword>
<protein>
    <submittedName>
        <fullName evidence="3">DUF4328 domain-containing protein</fullName>
    </submittedName>
</protein>
<keyword evidence="1" id="KW-1133">Transmembrane helix</keyword>
<dbReference type="Pfam" id="PF14219">
    <property type="entry name" value="DUF4328"/>
    <property type="match status" value="1"/>
</dbReference>
<name>A0ABT2BBH1_9ACTN</name>
<feature type="domain" description="DUF4328" evidence="2">
    <location>
        <begin position="71"/>
        <end position="209"/>
    </location>
</feature>
<sequence>MIKGACQAPGLRPVRVAGQAAVGGLLLAGLGWTLRAAWEIRLALAGEPASGPPDQGNGVHRPLDGLENAYHVVTSVANLAALVCAVSFLSWLVRVRDNARTLSGRPPRYAGVWVYLGWIVPVVNFWFPRGLVADAFRASAPGRKVPFTVNLWWGLWLAGTLSGVGLVYKDSTDEVIARAYDEVWPLLASDAALVGAAVAGAFVVRAVTRAQTAAPRPA</sequence>